<accession>A0A8X8CG60</accession>
<feature type="region of interest" description="Disordered" evidence="2">
    <location>
        <begin position="226"/>
        <end position="249"/>
    </location>
</feature>
<evidence type="ECO:0000256" key="2">
    <source>
        <dbReference type="SAM" id="MobiDB-lite"/>
    </source>
</evidence>
<dbReference type="OrthoDB" id="1666368at2759"/>
<dbReference type="EMBL" id="JAAWWB010000023">
    <property type="protein sequence ID" value="KAG6753634.1"/>
    <property type="molecule type" value="Genomic_DNA"/>
</dbReference>
<dbReference type="Proteomes" id="UP000886885">
    <property type="component" value="Chromosome 12A"/>
</dbReference>
<reference evidence="3" key="1">
    <citation type="journal article" date="2020" name="bioRxiv">
        <title>Hybrid origin of Populus tomentosa Carr. identified through genome sequencing and phylogenomic analysis.</title>
        <authorList>
            <person name="An X."/>
            <person name="Gao K."/>
            <person name="Chen Z."/>
            <person name="Li J."/>
            <person name="Yang X."/>
            <person name="Yang X."/>
            <person name="Zhou J."/>
            <person name="Guo T."/>
            <person name="Zhao T."/>
            <person name="Huang S."/>
            <person name="Miao D."/>
            <person name="Khan W.U."/>
            <person name="Rao P."/>
            <person name="Ye M."/>
            <person name="Lei B."/>
            <person name="Liao W."/>
            <person name="Wang J."/>
            <person name="Ji L."/>
            <person name="Li Y."/>
            <person name="Guo B."/>
            <person name="Mustafa N.S."/>
            <person name="Li S."/>
            <person name="Yun Q."/>
            <person name="Keller S.R."/>
            <person name="Mao J."/>
            <person name="Zhang R."/>
            <person name="Strauss S.H."/>
        </authorList>
    </citation>
    <scope>NUCLEOTIDE SEQUENCE</scope>
    <source>
        <strain evidence="3">GM15</strain>
        <tissue evidence="3">Leaf</tissue>
    </source>
</reference>
<evidence type="ECO:0000313" key="3">
    <source>
        <dbReference type="EMBL" id="KAG6753634.1"/>
    </source>
</evidence>
<evidence type="ECO:0000313" key="4">
    <source>
        <dbReference type="Proteomes" id="UP000886885"/>
    </source>
</evidence>
<feature type="coiled-coil region" evidence="1">
    <location>
        <begin position="435"/>
        <end position="532"/>
    </location>
</feature>
<evidence type="ECO:0000256" key="1">
    <source>
        <dbReference type="SAM" id="Coils"/>
    </source>
</evidence>
<gene>
    <name evidence="3" type="ORF">POTOM_041620</name>
</gene>
<keyword evidence="4" id="KW-1185">Reference proteome</keyword>
<proteinExistence type="predicted"/>
<dbReference type="AlphaFoldDB" id="A0A8X8CG60"/>
<keyword evidence="1" id="KW-0175">Coiled coil</keyword>
<comment type="caution">
    <text evidence="3">The sequence shown here is derived from an EMBL/GenBank/DDBJ whole genome shotgun (WGS) entry which is preliminary data.</text>
</comment>
<organism evidence="3 4">
    <name type="scientific">Populus tomentosa</name>
    <name type="common">Chinese white poplar</name>
    <dbReference type="NCBI Taxonomy" id="118781"/>
    <lineage>
        <taxon>Eukaryota</taxon>
        <taxon>Viridiplantae</taxon>
        <taxon>Streptophyta</taxon>
        <taxon>Embryophyta</taxon>
        <taxon>Tracheophyta</taxon>
        <taxon>Spermatophyta</taxon>
        <taxon>Magnoliopsida</taxon>
        <taxon>eudicotyledons</taxon>
        <taxon>Gunneridae</taxon>
        <taxon>Pentapetalae</taxon>
        <taxon>rosids</taxon>
        <taxon>fabids</taxon>
        <taxon>Malpighiales</taxon>
        <taxon>Salicaceae</taxon>
        <taxon>Saliceae</taxon>
        <taxon>Populus</taxon>
    </lineage>
</organism>
<name>A0A8X8CG60_POPTO</name>
<sequence>MGWELKCAKQSCLKHQSAKAVNCSRKGHLVKNINHNFLLKQGGLLQRLVILVPVKRTLRRFSTMECYGEGRRLRGKVAATEAEQPRNHVLQSRNPWNTNMVLFMLVLDNGNVASKNLFFFFSFIVLLAQWAQVSRLASYCEHRNACNESSLYCSGTLSCVILVMLRMMTICRGLGWVLSPILRSYVYSSRPATISVTGMTCGKRARPELEGLKQHERETREATVDISGQKKTKLVKSENQEQEDEMSAVKMGVPRSENLRHEWERRFKTELPEVETAGTGTPYTVVSPETMRKMGGYDVVNSTASAPEEVGADDDILSTLSGPPQVPDASGLTAELGEAYALAIPAVKNALISFLITKKSEDLAFMITQANSAFASLYALNADCGSFYNNVRSYIRHCSEFSTAQKELQENTEAVELVSSYESISDQSTEAAKAVSEIEANLEKAKEYLAPLEARYQETKALLDKLEAELGQRRTEVAYLEAEKIQQEEAMAKTEIKHHTIAAQAKEAKETLQSILRQLEAARAAMEETRALLSTS</sequence>
<protein>
    <submittedName>
        <fullName evidence="3">Uncharacterized protein</fullName>
    </submittedName>
</protein>